<name>A0A0G0CY37_9BACT</name>
<organism evidence="1 2">
    <name type="scientific">Candidatus Woesebacteria bacterium GW2011_GWA2_33_28</name>
    <dbReference type="NCBI Taxonomy" id="1618561"/>
    <lineage>
        <taxon>Bacteria</taxon>
        <taxon>Candidatus Woeseibacteriota</taxon>
    </lineage>
</organism>
<proteinExistence type="predicted"/>
<dbReference type="InterPro" id="IPR012349">
    <property type="entry name" value="Split_barrel_FMN-bd"/>
</dbReference>
<dbReference type="Gene3D" id="2.30.110.10">
    <property type="entry name" value="Electron Transport, Fmn-binding Protein, Chain A"/>
    <property type="match status" value="1"/>
</dbReference>
<dbReference type="SUPFAM" id="SSF50475">
    <property type="entry name" value="FMN-binding split barrel"/>
    <property type="match status" value="1"/>
</dbReference>
<reference evidence="1 2" key="1">
    <citation type="journal article" date="2015" name="Nature">
        <title>rRNA introns, odd ribosomes, and small enigmatic genomes across a large radiation of phyla.</title>
        <authorList>
            <person name="Brown C.T."/>
            <person name="Hug L.A."/>
            <person name="Thomas B.C."/>
            <person name="Sharon I."/>
            <person name="Castelle C.J."/>
            <person name="Singh A."/>
            <person name="Wilkins M.J."/>
            <person name="Williams K.H."/>
            <person name="Banfield J.F."/>
        </authorList>
    </citation>
    <scope>NUCLEOTIDE SEQUENCE [LARGE SCALE GENOMIC DNA]</scope>
</reference>
<dbReference type="Proteomes" id="UP000033995">
    <property type="component" value="Unassembled WGS sequence"/>
</dbReference>
<dbReference type="EMBL" id="LBOZ01000001">
    <property type="protein sequence ID" value="KKP48297.1"/>
    <property type="molecule type" value="Genomic_DNA"/>
</dbReference>
<sequence length="112" mass="12660">MPTSRHCVNIKANKDIAVAIFDSQQLWGEGVGLQIEAIAEVVNLKDSLKIAKIYGLRKYPYGGINTKRAIQFIKSMVFDGKSYKIYKITPKTVWMNDPNSSVDVRVKIDLKK</sequence>
<dbReference type="AlphaFoldDB" id="A0A0G0CY37"/>
<evidence type="ECO:0000313" key="1">
    <source>
        <dbReference type="EMBL" id="KKP48297.1"/>
    </source>
</evidence>
<accession>A0A0G0CY37</accession>
<evidence type="ECO:0008006" key="3">
    <source>
        <dbReference type="Google" id="ProtNLM"/>
    </source>
</evidence>
<protein>
    <recommendedName>
        <fullName evidence="3">Pyridoxamine 5'-phosphate oxidase putative domain-containing protein</fullName>
    </recommendedName>
</protein>
<comment type="caution">
    <text evidence="1">The sequence shown here is derived from an EMBL/GenBank/DDBJ whole genome shotgun (WGS) entry which is preliminary data.</text>
</comment>
<gene>
    <name evidence="1" type="ORF">UR38_C0001G0093</name>
</gene>
<evidence type="ECO:0000313" key="2">
    <source>
        <dbReference type="Proteomes" id="UP000033995"/>
    </source>
</evidence>